<dbReference type="GO" id="GO:0016491">
    <property type="term" value="F:oxidoreductase activity"/>
    <property type="evidence" value="ECO:0007669"/>
    <property type="project" value="UniProtKB-KW"/>
</dbReference>
<keyword evidence="3" id="KW-0560">Oxidoreductase</keyword>
<protein>
    <submittedName>
        <fullName evidence="8">FAD dependent oxidoreductase</fullName>
    </submittedName>
</protein>
<dbReference type="InterPro" id="IPR033803">
    <property type="entry name" value="CBD-like_Golvesin-Xly"/>
</dbReference>
<dbReference type="SUPFAM" id="SSF51905">
    <property type="entry name" value="FAD/NAD(P)-binding domain"/>
    <property type="match status" value="1"/>
</dbReference>
<proteinExistence type="predicted"/>
<dbReference type="EMBL" id="FUYQ01000007">
    <property type="protein sequence ID" value="SKB45758.1"/>
    <property type="molecule type" value="Genomic_DNA"/>
</dbReference>
<evidence type="ECO:0000259" key="7">
    <source>
        <dbReference type="Pfam" id="PF25275"/>
    </source>
</evidence>
<dbReference type="Proteomes" id="UP000190852">
    <property type="component" value="Unassembled WGS sequence"/>
</dbReference>
<feature type="signal peptide" evidence="6">
    <location>
        <begin position="1"/>
        <end position="19"/>
    </location>
</feature>
<dbReference type="RefSeq" id="WP_079682868.1">
    <property type="nucleotide sequence ID" value="NZ_FUYQ01000007.1"/>
</dbReference>
<evidence type="ECO:0000256" key="5">
    <source>
        <dbReference type="ARBA" id="ARBA00023014"/>
    </source>
</evidence>
<evidence type="ECO:0000313" key="9">
    <source>
        <dbReference type="Proteomes" id="UP000190852"/>
    </source>
</evidence>
<sequence>MKQLIALCFLVLSLTSMSAKEVVKEVDVCVYGGTASGVIAAYSARQMGKTVILIEPTKYLGGMTTGGLGATDIGNKYAITGLARQFYRNVGALSGKFEQWTFSPSVAMQEIMRYVNKTKLDVVYERRITSAKMINKRIESIVLEECNPSGKSELMTVKAKQFIDCTYEGDLMAKSGASYFVGRESAEDYEETLNGVQMSIWHQFPDGVDPYKVEGDPSSGYCWGINNNTLKPKRSGDKLVQAYNFRLCLTTNKNNMVPFERPASYDSTQFELLARAIKKMGPGIEKYMLIKLVSAPDEKYDVNNCGPLSTDMIGMNYDYPDGDYKTRERIWKEHVEYTKGFLYFMSHDKRVPEELRNQVREYGWAKDEFVDNDHFPTQLYVREARRLNGEYVMSQQNCQGAETVGDGVGMAAYGMDSHNCQRIVVNGMVKNEGDVQYHGFAPYPISYRSITPKRTEVTNLLVPVCVSSTHIAFGSIRMEPVFMVLGQSAGIAASMAIDAKSSVQEIDVNKLRKILRTDPYLDGTLPEVMVDEGDIDKIVRTGGWRKSYGASYKTSYMYATNEAKTTTFTFLPIIKKAGQYEVFFYCIPLGNNVSKEMVVQVKHANGKTKVVIDPIKNHSSWVSLGTYSFNNGDGAEIMVDGTMTNGGLIADAVILRPVGATAIANK</sequence>
<dbReference type="Gene3D" id="3.50.50.60">
    <property type="entry name" value="FAD/NAD(P)-binding domain"/>
    <property type="match status" value="1"/>
</dbReference>
<gene>
    <name evidence="8" type="ORF">SAMN05660349_01241</name>
</gene>
<keyword evidence="9" id="KW-1185">Reference proteome</keyword>
<feature type="chain" id="PRO_5012752652" evidence="6">
    <location>
        <begin position="20"/>
        <end position="666"/>
    </location>
</feature>
<name>A0A1T5BEV3_9BACT</name>
<dbReference type="Pfam" id="PF25275">
    <property type="entry name" value="Golvesin_C"/>
    <property type="match status" value="1"/>
</dbReference>
<evidence type="ECO:0000256" key="1">
    <source>
        <dbReference type="ARBA" id="ARBA00022485"/>
    </source>
</evidence>
<keyword evidence="6" id="KW-0732">Signal</keyword>
<feature type="domain" description="Golvesin/Xly CBD-like" evidence="7">
    <location>
        <begin position="528"/>
        <end position="655"/>
    </location>
</feature>
<reference evidence="9" key="1">
    <citation type="submission" date="2017-02" db="EMBL/GenBank/DDBJ databases">
        <authorList>
            <person name="Varghese N."/>
            <person name="Submissions S."/>
        </authorList>
    </citation>
    <scope>NUCLEOTIDE SEQUENCE [LARGE SCALE GENOMIC DNA]</scope>
    <source>
        <strain evidence="9">DSM 24967</strain>
    </source>
</reference>
<evidence type="ECO:0000256" key="2">
    <source>
        <dbReference type="ARBA" id="ARBA00022723"/>
    </source>
</evidence>
<evidence type="ECO:0000313" key="8">
    <source>
        <dbReference type="EMBL" id="SKB45758.1"/>
    </source>
</evidence>
<dbReference type="Pfam" id="PF12831">
    <property type="entry name" value="FAD_oxidored"/>
    <property type="match status" value="1"/>
</dbReference>
<evidence type="ECO:0000256" key="3">
    <source>
        <dbReference type="ARBA" id="ARBA00023002"/>
    </source>
</evidence>
<keyword evidence="4" id="KW-0408">Iron</keyword>
<evidence type="ECO:0000256" key="6">
    <source>
        <dbReference type="SAM" id="SignalP"/>
    </source>
</evidence>
<dbReference type="GO" id="GO:0051539">
    <property type="term" value="F:4 iron, 4 sulfur cluster binding"/>
    <property type="evidence" value="ECO:0007669"/>
    <property type="project" value="UniProtKB-KW"/>
</dbReference>
<keyword evidence="5" id="KW-0411">Iron-sulfur</keyword>
<dbReference type="GO" id="GO:0046872">
    <property type="term" value="F:metal ion binding"/>
    <property type="evidence" value="ECO:0007669"/>
    <property type="project" value="UniProtKB-KW"/>
</dbReference>
<dbReference type="PANTHER" id="PTHR43498">
    <property type="entry name" value="FERREDOXIN:COB-COM HETERODISULFIDE REDUCTASE SUBUNIT A"/>
    <property type="match status" value="1"/>
</dbReference>
<dbReference type="InterPro" id="IPR039650">
    <property type="entry name" value="HdrA-like"/>
</dbReference>
<dbReference type="PANTHER" id="PTHR43498:SF1">
    <property type="entry name" value="COB--COM HETERODISULFIDE REDUCTASE IRON-SULFUR SUBUNIT A"/>
    <property type="match status" value="1"/>
</dbReference>
<organism evidence="8 9">
    <name type="scientific">Parabacteroides chartae</name>
    <dbReference type="NCBI Taxonomy" id="1037355"/>
    <lineage>
        <taxon>Bacteria</taxon>
        <taxon>Pseudomonadati</taxon>
        <taxon>Bacteroidota</taxon>
        <taxon>Bacteroidia</taxon>
        <taxon>Bacteroidales</taxon>
        <taxon>Tannerellaceae</taxon>
        <taxon>Parabacteroides</taxon>
    </lineage>
</organism>
<keyword evidence="2" id="KW-0479">Metal-binding</keyword>
<keyword evidence="1" id="KW-0004">4Fe-4S</keyword>
<dbReference type="AlphaFoldDB" id="A0A1T5BEV3"/>
<dbReference type="InterPro" id="IPR036188">
    <property type="entry name" value="FAD/NAD-bd_sf"/>
</dbReference>
<accession>A0A1T5BEV3</accession>
<evidence type="ECO:0000256" key="4">
    <source>
        <dbReference type="ARBA" id="ARBA00023004"/>
    </source>
</evidence>